<evidence type="ECO:0000313" key="3">
    <source>
        <dbReference type="EMBL" id="PSI02055.1"/>
    </source>
</evidence>
<gene>
    <name evidence="3" type="ORF">C7K08_04810</name>
</gene>
<dbReference type="Proteomes" id="UP000240206">
    <property type="component" value="Unassembled WGS sequence"/>
</dbReference>
<keyword evidence="1" id="KW-1133">Transmembrane helix</keyword>
<dbReference type="EMBL" id="PXVC01000013">
    <property type="protein sequence ID" value="PSI02055.1"/>
    <property type="molecule type" value="Genomic_DNA"/>
</dbReference>
<sequence>MQFFNVVLPSESPLNQIAAGLGPNDLPYSLPIHPNLVHLTIGLFVIAIAFDFAGAFYPLEKRIFRFLALPVTRPGLHDVGWYNLLACAVISFFTVTAGFYEMLTAVPLAGVKSTFGLESFVTMTWHGVGGVLILLVIVLMTIWRGYQRFVWRKDMGRQVQWPYLFAGVVMMGVLGLHGTLGAQLAAEFGVHITADQLLAAGADLKEALP</sequence>
<dbReference type="STRING" id="1910958.BTM30_04670"/>
<dbReference type="InterPro" id="IPR019251">
    <property type="entry name" value="DUF2231_TM"/>
</dbReference>
<dbReference type="Pfam" id="PF09990">
    <property type="entry name" value="DUF2231"/>
    <property type="match status" value="1"/>
</dbReference>
<organism evidence="3 4">
    <name type="scientific">Synechococcus lacustris str. Tous</name>
    <dbReference type="NCBI Taxonomy" id="1910958"/>
    <lineage>
        <taxon>Bacteria</taxon>
        <taxon>Bacillati</taxon>
        <taxon>Cyanobacteriota</taxon>
        <taxon>Cyanophyceae</taxon>
        <taxon>Synechococcales</taxon>
        <taxon>Synechococcaceae</taxon>
        <taxon>Synechococcus</taxon>
    </lineage>
</organism>
<evidence type="ECO:0000256" key="1">
    <source>
        <dbReference type="SAM" id="Phobius"/>
    </source>
</evidence>
<comment type="caution">
    <text evidence="3">The sequence shown here is derived from an EMBL/GenBank/DDBJ whole genome shotgun (WGS) entry which is preliminary data.</text>
</comment>
<evidence type="ECO:0000259" key="2">
    <source>
        <dbReference type="Pfam" id="PF09990"/>
    </source>
</evidence>
<name>A0A2P7EFQ8_9SYNE</name>
<protein>
    <recommendedName>
        <fullName evidence="2">DUF2231 domain-containing protein</fullName>
    </recommendedName>
</protein>
<keyword evidence="4" id="KW-1185">Reference proteome</keyword>
<dbReference type="RefSeq" id="WP_106499514.1">
    <property type="nucleotide sequence ID" value="NZ_PXVC01000013.1"/>
</dbReference>
<reference evidence="4" key="1">
    <citation type="submission" date="2018-03" db="EMBL/GenBank/DDBJ databases">
        <title>Ecological and genomic features of two cosmopolitan and abundant freshwater picocyanobacteria.</title>
        <authorList>
            <person name="Cabello-Yeves P.J."/>
            <person name="Picazo A."/>
            <person name="Camacho A."/>
            <person name="Callieri C."/>
            <person name="Rosselli R."/>
            <person name="Roda-Garcia J."/>
            <person name="Coutinho F.H."/>
            <person name="Rodriguez-Valera F."/>
        </authorList>
    </citation>
    <scope>NUCLEOTIDE SEQUENCE [LARGE SCALE GENOMIC DNA]</scope>
    <source>
        <strain evidence="4">Tous</strain>
    </source>
</reference>
<keyword evidence="1" id="KW-0812">Transmembrane</keyword>
<proteinExistence type="predicted"/>
<feature type="domain" description="DUF2231" evidence="2">
    <location>
        <begin position="30"/>
        <end position="193"/>
    </location>
</feature>
<feature type="transmembrane region" description="Helical" evidence="1">
    <location>
        <begin position="80"/>
        <end position="100"/>
    </location>
</feature>
<feature type="transmembrane region" description="Helical" evidence="1">
    <location>
        <begin position="120"/>
        <end position="143"/>
    </location>
</feature>
<accession>A0A2P7EFQ8</accession>
<keyword evidence="1" id="KW-0472">Membrane</keyword>
<evidence type="ECO:0000313" key="4">
    <source>
        <dbReference type="Proteomes" id="UP000240206"/>
    </source>
</evidence>
<dbReference type="AlphaFoldDB" id="A0A2P7EFQ8"/>
<feature type="transmembrane region" description="Helical" evidence="1">
    <location>
        <begin position="163"/>
        <end position="186"/>
    </location>
</feature>
<feature type="transmembrane region" description="Helical" evidence="1">
    <location>
        <begin position="36"/>
        <end position="59"/>
    </location>
</feature>